<gene>
    <name evidence="1" type="ORF">K431DRAFT_285460</name>
</gene>
<keyword evidence="2" id="KW-1185">Reference proteome</keyword>
<evidence type="ECO:0000313" key="1">
    <source>
        <dbReference type="EMBL" id="KAF2720769.1"/>
    </source>
</evidence>
<reference evidence="1" key="1">
    <citation type="journal article" date="2020" name="Stud. Mycol.">
        <title>101 Dothideomycetes genomes: a test case for predicting lifestyles and emergence of pathogens.</title>
        <authorList>
            <person name="Haridas S."/>
            <person name="Albert R."/>
            <person name="Binder M."/>
            <person name="Bloem J."/>
            <person name="Labutti K."/>
            <person name="Salamov A."/>
            <person name="Andreopoulos B."/>
            <person name="Baker S."/>
            <person name="Barry K."/>
            <person name="Bills G."/>
            <person name="Bluhm B."/>
            <person name="Cannon C."/>
            <person name="Castanera R."/>
            <person name="Culley D."/>
            <person name="Daum C."/>
            <person name="Ezra D."/>
            <person name="Gonzalez J."/>
            <person name="Henrissat B."/>
            <person name="Kuo A."/>
            <person name="Liang C."/>
            <person name="Lipzen A."/>
            <person name="Lutzoni F."/>
            <person name="Magnuson J."/>
            <person name="Mondo S."/>
            <person name="Nolan M."/>
            <person name="Ohm R."/>
            <person name="Pangilinan J."/>
            <person name="Park H.-J."/>
            <person name="Ramirez L."/>
            <person name="Alfaro M."/>
            <person name="Sun H."/>
            <person name="Tritt A."/>
            <person name="Yoshinaga Y."/>
            <person name="Zwiers L.-H."/>
            <person name="Turgeon B."/>
            <person name="Goodwin S."/>
            <person name="Spatafora J."/>
            <person name="Crous P."/>
            <person name="Grigoriev I."/>
        </authorList>
    </citation>
    <scope>NUCLEOTIDE SEQUENCE</scope>
    <source>
        <strain evidence="1">CBS 116435</strain>
    </source>
</reference>
<dbReference type="Proteomes" id="UP000799441">
    <property type="component" value="Unassembled WGS sequence"/>
</dbReference>
<evidence type="ECO:0000313" key="2">
    <source>
        <dbReference type="Proteomes" id="UP000799441"/>
    </source>
</evidence>
<comment type="caution">
    <text evidence="1">The sequence shown here is derived from an EMBL/GenBank/DDBJ whole genome shotgun (WGS) entry which is preliminary data.</text>
</comment>
<dbReference type="AlphaFoldDB" id="A0A9P4Q9N8"/>
<sequence>MVAFYESKTTWRHDDYWKLDMYYDLSAKEMFNLLEARRYYAPKRKDRAILQDSLQRADRGLISYTKLSNIELRALYCQRKNIRPNEVCGSRDWLLGHLVLLDDNPEFHKFTSLPTELRVSVYKHYFASFRSPVQTPSQPPLTRASRLLRAESLRLFYASCEFHFDLGAKWSPGRGFSIEIPDKVLLFASATGRTNLAAIKTIQFAVHGVPSNSGSRGSKPTEVFLAFKLNINRIAHLRYAKFLKTEVRLLKAVGTKINLGRNDAQAVLQSLQPSIDKGFSLSLLYRLRLRLEQLLLFHGLALALVQ</sequence>
<accession>A0A9P4Q9N8</accession>
<proteinExistence type="predicted"/>
<dbReference type="EMBL" id="MU003796">
    <property type="protein sequence ID" value="KAF2720769.1"/>
    <property type="molecule type" value="Genomic_DNA"/>
</dbReference>
<protein>
    <submittedName>
        <fullName evidence="1">Uncharacterized protein</fullName>
    </submittedName>
</protein>
<organism evidence="1 2">
    <name type="scientific">Polychaeton citri CBS 116435</name>
    <dbReference type="NCBI Taxonomy" id="1314669"/>
    <lineage>
        <taxon>Eukaryota</taxon>
        <taxon>Fungi</taxon>
        <taxon>Dikarya</taxon>
        <taxon>Ascomycota</taxon>
        <taxon>Pezizomycotina</taxon>
        <taxon>Dothideomycetes</taxon>
        <taxon>Dothideomycetidae</taxon>
        <taxon>Capnodiales</taxon>
        <taxon>Capnodiaceae</taxon>
        <taxon>Polychaeton</taxon>
    </lineage>
</organism>
<name>A0A9P4Q9N8_9PEZI</name>
<dbReference type="OrthoDB" id="3630041at2759"/>